<evidence type="ECO:0000313" key="1">
    <source>
        <dbReference type="EMBL" id="KAJ1363559.1"/>
    </source>
</evidence>
<sequence>MAIMMGESCVISGSTVSRICRPMAGNVCDFAQNFMGIIRVPEQHLRVTGIITVCLLTVRSRDNGNFTMGATFRRQISSWQTGRPKCGKAF</sequence>
<evidence type="ECO:0000313" key="2">
    <source>
        <dbReference type="Proteomes" id="UP001196413"/>
    </source>
</evidence>
<organism evidence="1 2">
    <name type="scientific">Parelaphostrongylus tenuis</name>
    <name type="common">Meningeal worm</name>
    <dbReference type="NCBI Taxonomy" id="148309"/>
    <lineage>
        <taxon>Eukaryota</taxon>
        <taxon>Metazoa</taxon>
        <taxon>Ecdysozoa</taxon>
        <taxon>Nematoda</taxon>
        <taxon>Chromadorea</taxon>
        <taxon>Rhabditida</taxon>
        <taxon>Rhabditina</taxon>
        <taxon>Rhabditomorpha</taxon>
        <taxon>Strongyloidea</taxon>
        <taxon>Metastrongylidae</taxon>
        <taxon>Parelaphostrongylus</taxon>
    </lineage>
</organism>
<comment type="caution">
    <text evidence="1">The sequence shown here is derived from an EMBL/GenBank/DDBJ whole genome shotgun (WGS) entry which is preliminary data.</text>
</comment>
<gene>
    <name evidence="1" type="ORF">KIN20_023458</name>
</gene>
<dbReference type="Proteomes" id="UP001196413">
    <property type="component" value="Unassembled WGS sequence"/>
</dbReference>
<proteinExistence type="predicted"/>
<protein>
    <submittedName>
        <fullName evidence="1">Uncharacterized protein</fullName>
    </submittedName>
</protein>
<accession>A0AAD5NA44</accession>
<dbReference type="AlphaFoldDB" id="A0AAD5NA44"/>
<dbReference type="EMBL" id="JAHQIW010004752">
    <property type="protein sequence ID" value="KAJ1363559.1"/>
    <property type="molecule type" value="Genomic_DNA"/>
</dbReference>
<keyword evidence="2" id="KW-1185">Reference proteome</keyword>
<reference evidence="1" key="1">
    <citation type="submission" date="2021-06" db="EMBL/GenBank/DDBJ databases">
        <title>Parelaphostrongylus tenuis whole genome reference sequence.</title>
        <authorList>
            <person name="Garwood T.J."/>
            <person name="Larsen P.A."/>
            <person name="Fountain-Jones N.M."/>
            <person name="Garbe J.R."/>
            <person name="Macchietto M.G."/>
            <person name="Kania S.A."/>
            <person name="Gerhold R.W."/>
            <person name="Richards J.E."/>
            <person name="Wolf T.M."/>
        </authorList>
    </citation>
    <scope>NUCLEOTIDE SEQUENCE</scope>
    <source>
        <strain evidence="1">MNPRO001-30</strain>
        <tissue evidence="1">Meninges</tissue>
    </source>
</reference>
<name>A0AAD5NA44_PARTN</name>